<keyword evidence="4 7" id="KW-0645">Protease</keyword>
<feature type="domain" description="Peptidase S9A N-terminal" evidence="9">
    <location>
        <begin position="1"/>
        <end position="259"/>
    </location>
</feature>
<dbReference type="FunFam" id="2.130.10.120:FF:000001">
    <property type="entry name" value="Prolyl endopeptidase"/>
    <property type="match status" value="1"/>
</dbReference>
<dbReference type="Proteomes" id="UP000007875">
    <property type="component" value="Unassembled WGS sequence"/>
</dbReference>
<evidence type="ECO:0000256" key="3">
    <source>
        <dbReference type="ARBA" id="ARBA00016310"/>
    </source>
</evidence>
<dbReference type="GO" id="GO:0004252">
    <property type="term" value="F:serine-type endopeptidase activity"/>
    <property type="evidence" value="ECO:0007669"/>
    <property type="project" value="UniProtKB-UniRule"/>
</dbReference>
<reference evidence="11" key="1">
    <citation type="submission" date="2003-08" db="EMBL/GenBank/DDBJ databases">
        <authorList>
            <person name="Birren B."/>
            <person name="Nusbaum C."/>
            <person name="Abebe A."/>
            <person name="Abouelleil A."/>
            <person name="Adekoya E."/>
            <person name="Ait-zahra M."/>
            <person name="Allen N."/>
            <person name="Allen T."/>
            <person name="An P."/>
            <person name="Anderson M."/>
            <person name="Anderson S."/>
            <person name="Arachchi H."/>
            <person name="Armbruster J."/>
            <person name="Bachantsang P."/>
            <person name="Baldwin J."/>
            <person name="Barry A."/>
            <person name="Bayul T."/>
            <person name="Blitshsteyn B."/>
            <person name="Bloom T."/>
            <person name="Blye J."/>
            <person name="Boguslavskiy L."/>
            <person name="Borowsky M."/>
            <person name="Boukhgalter B."/>
            <person name="Brunache A."/>
            <person name="Butler J."/>
            <person name="Calixte N."/>
            <person name="Calvo S."/>
            <person name="Camarata J."/>
            <person name="Campo K."/>
            <person name="Chang J."/>
            <person name="Cheshatsang Y."/>
            <person name="Citroen M."/>
            <person name="Collymore A."/>
            <person name="Considine T."/>
            <person name="Cook A."/>
            <person name="Cooke P."/>
            <person name="Corum B."/>
            <person name="Cuomo C."/>
            <person name="David R."/>
            <person name="Dawoe T."/>
            <person name="Degray S."/>
            <person name="Dodge S."/>
            <person name="Dooley K."/>
            <person name="Dorje P."/>
            <person name="Dorjee K."/>
            <person name="Dorris L."/>
            <person name="Duffey N."/>
            <person name="Dupes A."/>
            <person name="Elkins T."/>
            <person name="Engels R."/>
            <person name="Erickson J."/>
            <person name="Farina A."/>
            <person name="Faro S."/>
            <person name="Ferreira P."/>
            <person name="Fischer H."/>
            <person name="Fitzgerald M."/>
            <person name="Foley K."/>
            <person name="Gage D."/>
            <person name="Galagan J."/>
            <person name="Gearin G."/>
            <person name="Gnerre S."/>
            <person name="Gnirke A."/>
            <person name="Goyette A."/>
            <person name="Graham J."/>
            <person name="Grandbois E."/>
            <person name="Gyaltsen K."/>
            <person name="Hafez N."/>
            <person name="Hagopian D."/>
            <person name="Hagos B."/>
            <person name="Hall J."/>
            <person name="Hatcher B."/>
            <person name="Heller A."/>
            <person name="Higgins H."/>
            <person name="Honan T."/>
            <person name="Horn A."/>
            <person name="Houde N."/>
            <person name="Hughes L."/>
            <person name="Hulme W."/>
            <person name="Husby E."/>
            <person name="Iliev I."/>
            <person name="Jaffe D."/>
            <person name="Jones C."/>
            <person name="Kamal M."/>
            <person name="Kamat A."/>
            <person name="Kamvysselis M."/>
            <person name="Karlsson E."/>
            <person name="Kells C."/>
            <person name="Kieu A."/>
            <person name="Kisner P."/>
            <person name="Kodira C."/>
            <person name="Kulbokas E."/>
            <person name="Labutti K."/>
            <person name="Lama D."/>
            <person name="Landers T."/>
            <person name="Leger J."/>
            <person name="Levine S."/>
            <person name="Lewis D."/>
            <person name="Lewis T."/>
            <person name="Lindblad-toh K."/>
            <person name="Liu X."/>
            <person name="Lokyitsang T."/>
            <person name="Lokyitsang Y."/>
            <person name="Lucien O."/>
            <person name="Lui A."/>
            <person name="Ma L.J."/>
            <person name="Mabbitt R."/>
            <person name="Macdonald J."/>
            <person name="Maclean C."/>
            <person name="Major J."/>
            <person name="Manning J."/>
            <person name="Marabella R."/>
            <person name="Maru K."/>
            <person name="Matthews C."/>
            <person name="Mauceli E."/>
            <person name="Mccarthy M."/>
            <person name="Mcdonough S."/>
            <person name="Mcghee T."/>
            <person name="Meldrim J."/>
            <person name="Meneus L."/>
            <person name="Mesirov J."/>
            <person name="Mihalev A."/>
            <person name="Mihova T."/>
            <person name="Mikkelsen T."/>
            <person name="Mlenga V."/>
            <person name="Moru K."/>
            <person name="Mozes J."/>
            <person name="Mulrain L."/>
            <person name="Munson G."/>
            <person name="Naylor J."/>
            <person name="Newes C."/>
            <person name="Nguyen C."/>
            <person name="Nguyen N."/>
            <person name="Nguyen T."/>
            <person name="Nicol R."/>
            <person name="Nielsen C."/>
            <person name="Nizzari M."/>
            <person name="Norbu C."/>
            <person name="Norbu N."/>
            <person name="O'donnell P."/>
            <person name="Okoawo O."/>
            <person name="O'leary S."/>
            <person name="Omotosho B."/>
            <person name="O'neill K."/>
            <person name="Osman S."/>
            <person name="Parker S."/>
            <person name="Perrin D."/>
            <person name="Phunkhang P."/>
            <person name="Piqani B."/>
            <person name="Purcell S."/>
            <person name="Rachupka T."/>
            <person name="Ramasamy U."/>
            <person name="Rameau R."/>
            <person name="Ray V."/>
            <person name="Raymond C."/>
            <person name="Retta R."/>
            <person name="Richardson S."/>
            <person name="Rise C."/>
            <person name="Rodriguez J."/>
            <person name="Rogers J."/>
            <person name="Rogov P."/>
            <person name="Rutman M."/>
            <person name="Schupbach R."/>
            <person name="Seaman C."/>
            <person name="Settipalli S."/>
            <person name="Sharpe T."/>
            <person name="Sheridan J."/>
            <person name="Sherpa N."/>
            <person name="Shi J."/>
            <person name="Smirnov S."/>
            <person name="Smith C."/>
            <person name="Sougnez C."/>
            <person name="Spencer B."/>
            <person name="Stalker J."/>
            <person name="Stange-thomann N."/>
            <person name="Stavropoulos S."/>
            <person name="Stetson K."/>
            <person name="Stone C."/>
            <person name="Stone S."/>
            <person name="Stubbs M."/>
            <person name="Talamas J."/>
            <person name="Tchuinga P."/>
            <person name="Tenzing P."/>
            <person name="Tesfaye S."/>
            <person name="Theodore J."/>
            <person name="Thoulutsang Y."/>
            <person name="Topham K."/>
            <person name="Towey S."/>
            <person name="Tsamla T."/>
            <person name="Tsomo N."/>
            <person name="Vallee D."/>
            <person name="Vassiliev H."/>
            <person name="Venkataraman V."/>
            <person name="Vinson J."/>
            <person name="Vo A."/>
            <person name="Wade C."/>
            <person name="Wang S."/>
            <person name="Wangchuk T."/>
            <person name="Wangdi T."/>
            <person name="Whittaker C."/>
            <person name="Wilkinson J."/>
            <person name="Wu Y."/>
            <person name="Wyman D."/>
            <person name="Yadav S."/>
            <person name="Yang S."/>
            <person name="Yang X."/>
            <person name="Yeager S."/>
            <person name="Yee E."/>
            <person name="Young G."/>
            <person name="Zainoun J."/>
            <person name="Zembeck L."/>
            <person name="Zimmer A."/>
            <person name="Zody M."/>
            <person name="Lander E."/>
        </authorList>
    </citation>
    <scope>NUCLEOTIDE SEQUENCE [LARGE SCALE GENOMIC DNA]</scope>
</reference>
<comment type="catalytic activity">
    <reaction evidence="1">
        <text>Hydrolysis of Pro-|-Xaa &gt;&gt; Ala-|-Xaa in oligopeptides.</text>
        <dbReference type="EC" id="3.4.21.26"/>
    </reaction>
</comment>
<dbReference type="GeneTree" id="ENSGT00530000063426"/>
<dbReference type="GO" id="GO:0070012">
    <property type="term" value="F:oligopeptidase activity"/>
    <property type="evidence" value="ECO:0007669"/>
    <property type="project" value="TreeGrafter"/>
</dbReference>
<dbReference type="InterPro" id="IPR029058">
    <property type="entry name" value="AB_hydrolase_fold"/>
</dbReference>
<evidence type="ECO:0000313" key="11">
    <source>
        <dbReference type="Proteomes" id="UP000007875"/>
    </source>
</evidence>
<evidence type="ECO:0000256" key="5">
    <source>
        <dbReference type="ARBA" id="ARBA00022801"/>
    </source>
</evidence>
<feature type="domain" description="Peptidase S9 prolyl oligopeptidase catalytic" evidence="8">
    <location>
        <begin position="338"/>
        <end position="556"/>
    </location>
</feature>
<evidence type="ECO:0000256" key="4">
    <source>
        <dbReference type="ARBA" id="ARBA00022670"/>
    </source>
</evidence>
<evidence type="ECO:0000256" key="1">
    <source>
        <dbReference type="ARBA" id="ARBA00001070"/>
    </source>
</evidence>
<comment type="similarity">
    <text evidence="2 7">Belongs to the peptidase S9A family.</text>
</comment>
<dbReference type="AlphaFoldDB" id="H2Z8B5"/>
<sequence>KRGNRYFYFLNTGLQNQSVMYVQDSLESEPSVFLDPNKLSEDGTISLSGYSFSEDGSKFCYGLSQSGSDWITIKFKHVESGEDMEDVLHRVKFSCMSWTHDEKGMFYNSYLEQKGKADGTETTSNVHQKLFYHQLGEKQENDVLCAEFPDNPNGAEVSDDGNYIILSVSRGCDPVNQLWYADLRKMGGEVLPGFPWVKLIDNFDAEYEYITNEGEVFTFKTNLDSPRYKLININLSNPAMENWTTLIPQHEKDVLEWVACYYTLLLINPFCLVRFQVFRKIEVKGFDSSLFETEQIFYTSKDGTTVPMFIVHRKGIELTGNHPTLLYGGGFSISITPSYSVSRVIFMQHLGGVVAIANIRGGGEYGETWHKAGSLRNKQNCFDDFQAAAQHLIDRKYTSAKKLTINGGSNGGLLVGACINQRPELYGCAVAQVGVMDMLKFHQYTIGHAWVTDYGCSGDVDDFRCLHKYSPLHNVAPGTNYPSLLLLTGDHDDRVVPHHSLKYIATVQDLVGRSPNQTNPLLIRVDTKSGHGRGKPTSKIIEEASDMYGFIARSVGATWIE</sequence>
<dbReference type="GO" id="GO:0005829">
    <property type="term" value="C:cytosol"/>
    <property type="evidence" value="ECO:0007669"/>
    <property type="project" value="TreeGrafter"/>
</dbReference>
<evidence type="ECO:0000313" key="10">
    <source>
        <dbReference type="Ensembl" id="ENSCSAVP00000013827.1"/>
    </source>
</evidence>
<name>H2Z8B5_CIOSA</name>
<protein>
    <recommendedName>
        <fullName evidence="3 7">Prolyl endopeptidase</fullName>
        <ecNumber evidence="7">3.4.21.-</ecNumber>
    </recommendedName>
</protein>
<organism evidence="10 11">
    <name type="scientific">Ciona savignyi</name>
    <name type="common">Pacific transparent sea squirt</name>
    <dbReference type="NCBI Taxonomy" id="51511"/>
    <lineage>
        <taxon>Eukaryota</taxon>
        <taxon>Metazoa</taxon>
        <taxon>Chordata</taxon>
        <taxon>Tunicata</taxon>
        <taxon>Ascidiacea</taxon>
        <taxon>Phlebobranchia</taxon>
        <taxon>Cionidae</taxon>
        <taxon>Ciona</taxon>
    </lineage>
</organism>
<dbReference type="Gene3D" id="2.130.10.120">
    <property type="entry name" value="Prolyl oligopeptidase, N-terminal domain"/>
    <property type="match status" value="1"/>
</dbReference>
<dbReference type="InterPro" id="IPR002471">
    <property type="entry name" value="Pept_S9_AS"/>
</dbReference>
<keyword evidence="5 7" id="KW-0378">Hydrolase</keyword>
<evidence type="ECO:0000256" key="6">
    <source>
        <dbReference type="ARBA" id="ARBA00022825"/>
    </source>
</evidence>
<accession>H2Z8B5</accession>
<dbReference type="PRINTS" id="PR00862">
    <property type="entry name" value="PROLIGOPTASE"/>
</dbReference>
<evidence type="ECO:0000256" key="7">
    <source>
        <dbReference type="RuleBase" id="RU368024"/>
    </source>
</evidence>
<keyword evidence="6 7" id="KW-0720">Serine protease</keyword>
<evidence type="ECO:0000259" key="9">
    <source>
        <dbReference type="Pfam" id="PF02897"/>
    </source>
</evidence>
<dbReference type="SUPFAM" id="SSF50993">
    <property type="entry name" value="Peptidase/esterase 'gauge' domain"/>
    <property type="match status" value="1"/>
</dbReference>
<dbReference type="Gene3D" id="3.40.50.1820">
    <property type="entry name" value="alpha/beta hydrolase"/>
    <property type="match status" value="1"/>
</dbReference>
<dbReference type="InterPro" id="IPR023302">
    <property type="entry name" value="Pept_S9A_N"/>
</dbReference>
<dbReference type="Ensembl" id="ENSCSAVT00000013987.1">
    <property type="protein sequence ID" value="ENSCSAVP00000013827.1"/>
    <property type="gene ID" value="ENSCSAVG00000008108.1"/>
</dbReference>
<dbReference type="PANTHER" id="PTHR42881:SF2">
    <property type="entry name" value="PROLYL ENDOPEPTIDASE"/>
    <property type="match status" value="1"/>
</dbReference>
<dbReference type="Pfam" id="PF00326">
    <property type="entry name" value="Peptidase_S9"/>
    <property type="match status" value="1"/>
</dbReference>
<dbReference type="EC" id="3.4.21.-" evidence="7"/>
<dbReference type="InterPro" id="IPR002470">
    <property type="entry name" value="Peptidase_S9A"/>
</dbReference>
<dbReference type="GO" id="GO:0006508">
    <property type="term" value="P:proteolysis"/>
    <property type="evidence" value="ECO:0007669"/>
    <property type="project" value="UniProtKB-KW"/>
</dbReference>
<dbReference type="PANTHER" id="PTHR42881">
    <property type="entry name" value="PROLYL ENDOPEPTIDASE"/>
    <property type="match status" value="1"/>
</dbReference>
<dbReference type="HOGENOM" id="CLU_011290_1_2_1"/>
<dbReference type="SUPFAM" id="SSF53474">
    <property type="entry name" value="alpha/beta-Hydrolases"/>
    <property type="match status" value="1"/>
</dbReference>
<keyword evidence="11" id="KW-1185">Reference proteome</keyword>
<reference evidence="10" key="2">
    <citation type="submission" date="2025-08" db="UniProtKB">
        <authorList>
            <consortium name="Ensembl"/>
        </authorList>
    </citation>
    <scope>IDENTIFICATION</scope>
</reference>
<dbReference type="PROSITE" id="PS00708">
    <property type="entry name" value="PRO_ENDOPEP_SER"/>
    <property type="match status" value="1"/>
</dbReference>
<dbReference type="InterPro" id="IPR001375">
    <property type="entry name" value="Peptidase_S9_cat"/>
</dbReference>
<evidence type="ECO:0000259" key="8">
    <source>
        <dbReference type="Pfam" id="PF00326"/>
    </source>
</evidence>
<dbReference type="Pfam" id="PF02897">
    <property type="entry name" value="Peptidase_S9_N"/>
    <property type="match status" value="1"/>
</dbReference>
<evidence type="ECO:0000256" key="2">
    <source>
        <dbReference type="ARBA" id="ARBA00005228"/>
    </source>
</evidence>
<proteinExistence type="inferred from homology"/>
<reference evidence="10" key="3">
    <citation type="submission" date="2025-09" db="UniProtKB">
        <authorList>
            <consortium name="Ensembl"/>
        </authorList>
    </citation>
    <scope>IDENTIFICATION</scope>
</reference>
<dbReference type="FunFam" id="3.40.50.1820:FF:000005">
    <property type="entry name" value="Prolyl endopeptidase"/>
    <property type="match status" value="1"/>
</dbReference>
<dbReference type="InterPro" id="IPR051167">
    <property type="entry name" value="Prolyl_oligopep/macrocyclase"/>
</dbReference>